<dbReference type="InterPro" id="IPR029058">
    <property type="entry name" value="AB_hydrolase_fold"/>
</dbReference>
<organism evidence="2 3">
    <name type="scientific">Orbilia blumenaviensis</name>
    <dbReference type="NCBI Taxonomy" id="1796055"/>
    <lineage>
        <taxon>Eukaryota</taxon>
        <taxon>Fungi</taxon>
        <taxon>Dikarya</taxon>
        <taxon>Ascomycota</taxon>
        <taxon>Pezizomycotina</taxon>
        <taxon>Orbiliomycetes</taxon>
        <taxon>Orbiliales</taxon>
        <taxon>Orbiliaceae</taxon>
        <taxon>Orbilia</taxon>
    </lineage>
</organism>
<gene>
    <name evidence="2" type="ORF">TWF730_008903</name>
</gene>
<reference evidence="2 3" key="1">
    <citation type="submission" date="2019-10" db="EMBL/GenBank/DDBJ databases">
        <authorList>
            <person name="Palmer J.M."/>
        </authorList>
    </citation>
    <scope>NUCLEOTIDE SEQUENCE [LARGE SCALE GENOMIC DNA]</scope>
    <source>
        <strain evidence="2 3">TWF730</strain>
    </source>
</reference>
<name>A0AAV9UWV3_9PEZI</name>
<dbReference type="PANTHER" id="PTHR32268">
    <property type="entry name" value="HOMOSERINE O-ACETYLTRANSFERASE"/>
    <property type="match status" value="1"/>
</dbReference>
<evidence type="ECO:0000313" key="3">
    <source>
        <dbReference type="Proteomes" id="UP001373714"/>
    </source>
</evidence>
<dbReference type="Gene3D" id="3.40.50.1820">
    <property type="entry name" value="alpha/beta hydrolase"/>
    <property type="match status" value="1"/>
</dbReference>
<feature type="active site" description="Nucleophile" evidence="1">
    <location>
        <position position="134"/>
    </location>
</feature>
<proteinExistence type="predicted"/>
<protein>
    <recommendedName>
        <fullName evidence="4">Homoserine O-acetyltransferase</fullName>
    </recommendedName>
</protein>
<dbReference type="GO" id="GO:0016747">
    <property type="term" value="F:acyltransferase activity, transferring groups other than amino-acyl groups"/>
    <property type="evidence" value="ECO:0007669"/>
    <property type="project" value="InterPro"/>
</dbReference>
<evidence type="ECO:0000313" key="2">
    <source>
        <dbReference type="EMBL" id="KAK6352071.1"/>
    </source>
</evidence>
<accession>A0AAV9UWV3</accession>
<dbReference type="AlphaFoldDB" id="A0AAV9UWV3"/>
<evidence type="ECO:0000256" key="1">
    <source>
        <dbReference type="PIRSR" id="PIRSR000443-1"/>
    </source>
</evidence>
<dbReference type="PIRSF" id="PIRSF000443">
    <property type="entry name" value="Homoser_Ac_trans"/>
    <property type="match status" value="1"/>
</dbReference>
<feature type="active site" evidence="1">
    <location>
        <position position="337"/>
    </location>
</feature>
<sequence>MLEDELQTLTIEHRDYKAYDLGDFKLQNGSVLPGAWIAYKTFGAPESPAILYPSWYSGLITDNEWLIGEDKALNPQKYYIIITALFGNGQSISPSNSKITPFPNVTMYDNVRAQHQLLTCNLGVTHLRCVTGWSMGAGQTFQWASQYPEFMDICVPFCGSARTSIHNQVFLEGVKSALLAGKGISSAGSKCGRIELRDSSEGRVWTAQEKVVGLKAFARVYAGWGFSQAFYRQRLYETAYGAKDLEDFMINFWEKWALQKDPENLLVMLHTWQAADISLQEPYNGNFEKALAAIRAKTLVLPGKTDLYFPPEDSEYEVQNMESGVGELDIYPSIWGHWAGGPPGNMEDVKWLDERLNKMLRDTPKPNFPR</sequence>
<comment type="caution">
    <text evidence="2">The sequence shown here is derived from an EMBL/GenBank/DDBJ whole genome shotgun (WGS) entry which is preliminary data.</text>
</comment>
<dbReference type="SUPFAM" id="SSF53474">
    <property type="entry name" value="alpha/beta-Hydrolases"/>
    <property type="match status" value="1"/>
</dbReference>
<evidence type="ECO:0008006" key="4">
    <source>
        <dbReference type="Google" id="ProtNLM"/>
    </source>
</evidence>
<dbReference type="Proteomes" id="UP001373714">
    <property type="component" value="Unassembled WGS sequence"/>
</dbReference>
<keyword evidence="3" id="KW-1185">Reference proteome</keyword>
<dbReference type="PANTHER" id="PTHR32268:SF15">
    <property type="entry name" value="HOMOSERINE ACETYLTRANSFERASE FAMILY PROTEIN (AFU_ORTHOLOGUE AFUA_1G15350)"/>
    <property type="match status" value="1"/>
</dbReference>
<dbReference type="InterPro" id="IPR008220">
    <property type="entry name" value="HAT_MetX-like"/>
</dbReference>
<dbReference type="NCBIfam" id="NF005757">
    <property type="entry name" value="PRK07581.1"/>
    <property type="match status" value="1"/>
</dbReference>
<feature type="active site" evidence="1">
    <location>
        <position position="306"/>
    </location>
</feature>
<dbReference type="EMBL" id="JAVHNS010000006">
    <property type="protein sequence ID" value="KAK6352071.1"/>
    <property type="molecule type" value="Genomic_DNA"/>
</dbReference>